<evidence type="ECO:0000313" key="4">
    <source>
        <dbReference type="EMBL" id="ONF42461.1"/>
    </source>
</evidence>
<dbReference type="Pfam" id="PF05163">
    <property type="entry name" value="DinB"/>
    <property type="match status" value="1"/>
</dbReference>
<dbReference type="Gene3D" id="1.20.120.450">
    <property type="entry name" value="dinb family like domain"/>
    <property type="match status" value="1"/>
</dbReference>
<dbReference type="RefSeq" id="WP_076725666.1">
    <property type="nucleotide sequence ID" value="NZ_JABWTC010000024.1"/>
</dbReference>
<feature type="binding site" evidence="3">
    <location>
        <position position="52"/>
    </location>
    <ligand>
        <name>a divalent metal cation</name>
        <dbReference type="ChEBI" id="CHEBI:60240"/>
    </ligand>
</feature>
<proteinExistence type="inferred from homology"/>
<dbReference type="InterPro" id="IPR034660">
    <property type="entry name" value="DinB/YfiT-like"/>
</dbReference>
<dbReference type="AlphaFoldDB" id="A0A1V2DPZ7"/>
<dbReference type="Proteomes" id="UP000189339">
    <property type="component" value="Unassembled WGS sequence"/>
</dbReference>
<keyword evidence="5" id="KW-1185">Reference proteome</keyword>
<gene>
    <name evidence="4" type="ORF">BTO32_16010</name>
</gene>
<sequence length="168" mass="19458">MTLDIGCYATTMARYNRWMNERLYSVAGTLTEQQLREERGLFFGSIYGTLNHLLVCDRMWLARFAGQPSPVTSLTEELCRDFTRMTRAREQTDQDISAWARTLVLSPPPEWLHYVSLADRADRRVNFSRAIVHFFNHQTHHRGQVTAALSQQGLDFGVTDLIFMPENE</sequence>
<dbReference type="PANTHER" id="PTHR37302:SF1">
    <property type="entry name" value="PROTEIN DINB"/>
    <property type="match status" value="1"/>
</dbReference>
<evidence type="ECO:0000256" key="1">
    <source>
        <dbReference type="ARBA" id="ARBA00008635"/>
    </source>
</evidence>
<evidence type="ECO:0000256" key="3">
    <source>
        <dbReference type="PIRSR" id="PIRSR607837-1"/>
    </source>
</evidence>
<dbReference type="EMBL" id="MSCW01000010">
    <property type="protein sequence ID" value="ONF42461.1"/>
    <property type="molecule type" value="Genomic_DNA"/>
</dbReference>
<organism evidence="4 5">
    <name type="scientific">Marinobacter lutaoensis</name>
    <dbReference type="NCBI Taxonomy" id="135739"/>
    <lineage>
        <taxon>Bacteria</taxon>
        <taxon>Pseudomonadati</taxon>
        <taxon>Pseudomonadota</taxon>
        <taxon>Gammaproteobacteria</taxon>
        <taxon>Pseudomonadales</taxon>
        <taxon>Marinobacteraceae</taxon>
        <taxon>Marinobacter</taxon>
    </lineage>
</organism>
<comment type="caution">
    <text evidence="4">The sequence shown here is derived from an EMBL/GenBank/DDBJ whole genome shotgun (WGS) entry which is preliminary data.</text>
</comment>
<feature type="binding site" evidence="3">
    <location>
        <position position="141"/>
    </location>
    <ligand>
        <name>a divalent metal cation</name>
        <dbReference type="ChEBI" id="CHEBI:60240"/>
    </ligand>
</feature>
<reference evidence="4 5" key="1">
    <citation type="submission" date="2016-12" db="EMBL/GenBank/DDBJ databases">
        <title>Marinobacter lutaoensis whole genome sequencing.</title>
        <authorList>
            <person name="Verma A."/>
            <person name="Krishnamurthi S."/>
        </authorList>
    </citation>
    <scope>NUCLEOTIDE SEQUENCE [LARGE SCALE GENOMIC DNA]</scope>
    <source>
        <strain evidence="4 5">T5054</strain>
    </source>
</reference>
<keyword evidence="2 3" id="KW-0479">Metal-binding</keyword>
<dbReference type="InterPro" id="IPR007837">
    <property type="entry name" value="DinB"/>
</dbReference>
<dbReference type="STRING" id="135739.BTO32_16010"/>
<dbReference type="OrthoDB" id="9807509at2"/>
<feature type="binding site" evidence="3">
    <location>
        <position position="137"/>
    </location>
    <ligand>
        <name>a divalent metal cation</name>
        <dbReference type="ChEBI" id="CHEBI:60240"/>
    </ligand>
</feature>
<dbReference type="GO" id="GO:0046872">
    <property type="term" value="F:metal ion binding"/>
    <property type="evidence" value="ECO:0007669"/>
    <property type="project" value="UniProtKB-KW"/>
</dbReference>
<name>A0A1V2DPZ7_9GAMM</name>
<evidence type="ECO:0000256" key="2">
    <source>
        <dbReference type="ARBA" id="ARBA00022723"/>
    </source>
</evidence>
<dbReference type="PANTHER" id="PTHR37302">
    <property type="entry name" value="SLR1116 PROTEIN"/>
    <property type="match status" value="1"/>
</dbReference>
<dbReference type="SUPFAM" id="SSF109854">
    <property type="entry name" value="DinB/YfiT-like putative metalloenzymes"/>
    <property type="match status" value="1"/>
</dbReference>
<accession>A0A1V2DPZ7</accession>
<protein>
    <submittedName>
        <fullName evidence="4">Damage-inducible protein DinB</fullName>
    </submittedName>
</protein>
<comment type="similarity">
    <text evidence="1">Belongs to the DinB family.</text>
</comment>
<evidence type="ECO:0000313" key="5">
    <source>
        <dbReference type="Proteomes" id="UP000189339"/>
    </source>
</evidence>